<name>A0A0T6B0J1_9SCAR</name>
<dbReference type="InterPro" id="IPR012340">
    <property type="entry name" value="NA-bd_OB-fold"/>
</dbReference>
<evidence type="ECO:0000259" key="1">
    <source>
        <dbReference type="PROSITE" id="PS50126"/>
    </source>
</evidence>
<gene>
    <name evidence="2" type="ORF">AMK59_7651</name>
</gene>
<comment type="caution">
    <text evidence="2">The sequence shown here is derived from an EMBL/GenBank/DDBJ whole genome shotgun (WGS) entry which is preliminary data.</text>
</comment>
<dbReference type="PANTHER" id="PTHR23270">
    <property type="entry name" value="PROGRAMMED CELL DEATH PROTEIN 11 PRE-RRNA PROCESSING PROTEIN RRP5"/>
    <property type="match status" value="1"/>
</dbReference>
<dbReference type="GO" id="GO:0032040">
    <property type="term" value="C:small-subunit processome"/>
    <property type="evidence" value="ECO:0007669"/>
    <property type="project" value="TreeGrafter"/>
</dbReference>
<dbReference type="EMBL" id="LJIG01022467">
    <property type="protein sequence ID" value="KRT80423.1"/>
    <property type="molecule type" value="Genomic_DNA"/>
</dbReference>
<dbReference type="PANTHER" id="PTHR23270:SF10">
    <property type="entry name" value="PROTEIN RRP5 HOMOLOG"/>
    <property type="match status" value="1"/>
</dbReference>
<dbReference type="GO" id="GO:0003723">
    <property type="term" value="F:RNA binding"/>
    <property type="evidence" value="ECO:0007669"/>
    <property type="project" value="TreeGrafter"/>
</dbReference>
<feature type="domain" description="S1 motif" evidence="1">
    <location>
        <begin position="442"/>
        <end position="512"/>
    </location>
</feature>
<dbReference type="Gene3D" id="2.40.50.140">
    <property type="entry name" value="Nucleic acid-binding proteins"/>
    <property type="match status" value="2"/>
</dbReference>
<dbReference type="InterPro" id="IPR003029">
    <property type="entry name" value="S1_domain"/>
</dbReference>
<dbReference type="SMART" id="SM00316">
    <property type="entry name" value="S1"/>
    <property type="match status" value="4"/>
</dbReference>
<dbReference type="Proteomes" id="UP000051574">
    <property type="component" value="Unassembled WGS sequence"/>
</dbReference>
<dbReference type="InterPro" id="IPR045209">
    <property type="entry name" value="Rrp5"/>
</dbReference>
<proteinExistence type="predicted"/>
<protein>
    <recommendedName>
        <fullName evidence="1">S1 motif domain-containing protein</fullName>
    </recommendedName>
</protein>
<reference evidence="2 3" key="1">
    <citation type="submission" date="2015-09" db="EMBL/GenBank/DDBJ databases">
        <title>Draft genome of the scarab beetle Oryctes borbonicus.</title>
        <authorList>
            <person name="Meyer J.M."/>
            <person name="Markov G.V."/>
            <person name="Baskaran P."/>
            <person name="Herrmann M."/>
            <person name="Sommer R.J."/>
            <person name="Roedelsperger C."/>
        </authorList>
    </citation>
    <scope>NUCLEOTIDE SEQUENCE [LARGE SCALE GENOMIC DNA]</scope>
    <source>
        <strain evidence="2">OB123</strain>
        <tissue evidence="2">Whole animal</tissue>
    </source>
</reference>
<organism evidence="2 3">
    <name type="scientific">Oryctes borbonicus</name>
    <dbReference type="NCBI Taxonomy" id="1629725"/>
    <lineage>
        <taxon>Eukaryota</taxon>
        <taxon>Metazoa</taxon>
        <taxon>Ecdysozoa</taxon>
        <taxon>Arthropoda</taxon>
        <taxon>Hexapoda</taxon>
        <taxon>Insecta</taxon>
        <taxon>Pterygota</taxon>
        <taxon>Neoptera</taxon>
        <taxon>Endopterygota</taxon>
        <taxon>Coleoptera</taxon>
        <taxon>Polyphaga</taxon>
        <taxon>Scarabaeiformia</taxon>
        <taxon>Scarabaeidae</taxon>
        <taxon>Dynastinae</taxon>
        <taxon>Oryctes</taxon>
    </lineage>
</organism>
<evidence type="ECO:0000313" key="3">
    <source>
        <dbReference type="Proteomes" id="UP000051574"/>
    </source>
</evidence>
<keyword evidence="3" id="KW-1185">Reference proteome</keyword>
<sequence>MGSLNPKHINAHLKHAAIAKGMVIWGAILEKGDYVYTVELGVKNSRAILPFKNCADKVFVEGQPAWFIIIESKIQDSVCTLTVSANEDDICHSIMKHGHIDHIAPAMCVQFTVSKVLKDGLQGTFFEEYLGYINQIYLNTPMDSLEKYKDTTIKAYILYIHPITKFTFLTTRNLHLPQEPTALPKGYIGSAKILSNLGKGVAVHLKKNELGFVTYKRLLRSLKLNDSSDITELVKRKFPVGSTHNCRIMDYINIDKMYICTFEQSELKEEIFNVNDLKIGQLVKGSIEGINSSGITVKIGKLTGFVTNEHISNVQYSDNLKRNYHIGDLVTARVWFINGDNIKLTLKQGFVKEDKCLTSYKMAKKNDEYKGMVVNTYSSGVLVVFYGGVKGWLRFVDTSKDYQNMFYQGQIINVTITEKHTNKLFLSLDKSEDLNHRKLQIGQYTSGTVESIKTDGIVIRTAVGSFQGLLPTNHILINCKLSNIMKNLYGEGDIIENLMCIAKDKGRILSLRECTYYKDDKFYVPRRNQLKQGLVLRCSIKSFQKKQLLLTSPILFFNGFIEVNSENIMEGSESLEDVNFAEGQAVIAKLTEVNDSVLKATVKLSDVFDYDFQYPVDLLRRYLTEVDKIQQKLMLRGDNIAQYKIGQRINCEIMKINNFGCSVRLSDGVQGIVVPEHWPNKPLIGSFHEGVVLYVNFIDKYLEISLNDTTNQKICKDQGNFPTIFYFN</sequence>
<feature type="domain" description="S1 motif" evidence="1">
    <location>
        <begin position="280"/>
        <end position="347"/>
    </location>
</feature>
<dbReference type="PROSITE" id="PS50126">
    <property type="entry name" value="S1"/>
    <property type="match status" value="3"/>
</dbReference>
<dbReference type="OrthoDB" id="412781at2759"/>
<dbReference type="AlphaFoldDB" id="A0A0T6B0J1"/>
<dbReference type="Pfam" id="PF00575">
    <property type="entry name" value="S1"/>
    <property type="match status" value="1"/>
</dbReference>
<accession>A0A0T6B0J1</accession>
<feature type="domain" description="S1 motif" evidence="1">
    <location>
        <begin position="366"/>
        <end position="429"/>
    </location>
</feature>
<dbReference type="SUPFAM" id="SSF50249">
    <property type="entry name" value="Nucleic acid-binding proteins"/>
    <property type="match status" value="4"/>
</dbReference>
<dbReference type="GO" id="GO:0006364">
    <property type="term" value="P:rRNA processing"/>
    <property type="evidence" value="ECO:0007669"/>
    <property type="project" value="InterPro"/>
</dbReference>
<evidence type="ECO:0000313" key="2">
    <source>
        <dbReference type="EMBL" id="KRT80423.1"/>
    </source>
</evidence>